<dbReference type="PANTHER" id="PTHR33074:SF127">
    <property type="entry name" value="OS04G0388000 PROTEIN"/>
    <property type="match status" value="1"/>
</dbReference>
<reference evidence="2" key="2">
    <citation type="submission" date="2021-12" db="EMBL/GenBank/DDBJ databases">
        <title>Resequencing data analysis of finger millet.</title>
        <authorList>
            <person name="Hatakeyama M."/>
            <person name="Aluri S."/>
            <person name="Balachadran M.T."/>
            <person name="Sivarajan S.R."/>
            <person name="Poveda L."/>
            <person name="Shimizu-Inatsugi R."/>
            <person name="Schlapbach R."/>
            <person name="Sreeman S.M."/>
            <person name="Shimizu K.K."/>
        </authorList>
    </citation>
    <scope>NUCLEOTIDE SEQUENCE</scope>
</reference>
<sequence>MQEPAASACLYFPQWVLLDTTAQIGRCNNATTAGTNTSTSHHIEVSFVVADPPALTRCVVNCADLTTDKFMKSPSCITGADGVFSVDGGSLAWVDLRIGIMLFNSLPDEDPEVRLIRLPPLLPTNYYKIGKGFDGIMPQLDSIRDVTCRNGSFWFIEMEFPELDDDDDNAQFNLHWTATIFKRMICSEEWDREPLCTVDSASLSPADSCFPCLFPNTEYVP</sequence>
<accession>A0AAV5EV78</accession>
<keyword evidence="3" id="KW-1185">Reference proteome</keyword>
<dbReference type="PANTHER" id="PTHR33074">
    <property type="entry name" value="EXPRESSED PROTEIN-RELATED"/>
    <property type="match status" value="1"/>
</dbReference>
<organism evidence="2 3">
    <name type="scientific">Eleusine coracana subsp. coracana</name>
    <dbReference type="NCBI Taxonomy" id="191504"/>
    <lineage>
        <taxon>Eukaryota</taxon>
        <taxon>Viridiplantae</taxon>
        <taxon>Streptophyta</taxon>
        <taxon>Embryophyta</taxon>
        <taxon>Tracheophyta</taxon>
        <taxon>Spermatophyta</taxon>
        <taxon>Magnoliopsida</taxon>
        <taxon>Liliopsida</taxon>
        <taxon>Poales</taxon>
        <taxon>Poaceae</taxon>
        <taxon>PACMAD clade</taxon>
        <taxon>Chloridoideae</taxon>
        <taxon>Cynodonteae</taxon>
        <taxon>Eleusininae</taxon>
        <taxon>Eleusine</taxon>
    </lineage>
</organism>
<evidence type="ECO:0000313" key="2">
    <source>
        <dbReference type="EMBL" id="GJN26555.1"/>
    </source>
</evidence>
<dbReference type="InterPro" id="IPR011676">
    <property type="entry name" value="DUF1618"/>
</dbReference>
<protein>
    <recommendedName>
        <fullName evidence="1">DUF1618 domain-containing protein</fullName>
    </recommendedName>
</protein>
<evidence type="ECO:0000259" key="1">
    <source>
        <dbReference type="Pfam" id="PF07762"/>
    </source>
</evidence>
<evidence type="ECO:0000313" key="3">
    <source>
        <dbReference type="Proteomes" id="UP001054889"/>
    </source>
</evidence>
<feature type="domain" description="DUF1618" evidence="1">
    <location>
        <begin position="93"/>
        <end position="204"/>
    </location>
</feature>
<dbReference type="EMBL" id="BQKI01000079">
    <property type="protein sequence ID" value="GJN26555.1"/>
    <property type="molecule type" value="Genomic_DNA"/>
</dbReference>
<gene>
    <name evidence="2" type="primary">gb14494</name>
    <name evidence="2" type="ORF">PR202_gb14494</name>
</gene>
<dbReference type="Pfam" id="PF07762">
    <property type="entry name" value="DUF1618"/>
    <property type="match status" value="1"/>
</dbReference>
<name>A0AAV5EV78_ELECO</name>
<reference evidence="2" key="1">
    <citation type="journal article" date="2018" name="DNA Res.">
        <title>Multiple hybrid de novo genome assembly of finger millet, an orphan allotetraploid crop.</title>
        <authorList>
            <person name="Hatakeyama M."/>
            <person name="Aluri S."/>
            <person name="Balachadran M.T."/>
            <person name="Sivarajan S.R."/>
            <person name="Patrignani A."/>
            <person name="Gruter S."/>
            <person name="Poveda L."/>
            <person name="Shimizu-Inatsugi R."/>
            <person name="Baeten J."/>
            <person name="Francoijs K.J."/>
            <person name="Nataraja K.N."/>
            <person name="Reddy Y.A.N."/>
            <person name="Phadnis S."/>
            <person name="Ravikumar R.L."/>
            <person name="Schlapbach R."/>
            <person name="Sreeman S.M."/>
            <person name="Shimizu K.K."/>
        </authorList>
    </citation>
    <scope>NUCLEOTIDE SEQUENCE</scope>
</reference>
<proteinExistence type="predicted"/>
<comment type="caution">
    <text evidence="2">The sequence shown here is derived from an EMBL/GenBank/DDBJ whole genome shotgun (WGS) entry which is preliminary data.</text>
</comment>
<dbReference type="AlphaFoldDB" id="A0AAV5EV78"/>
<dbReference type="Proteomes" id="UP001054889">
    <property type="component" value="Unassembled WGS sequence"/>
</dbReference>